<proteinExistence type="inferred from homology"/>
<dbReference type="NCBIfam" id="TIGR02209">
    <property type="entry name" value="ftsL_broad"/>
    <property type="match status" value="1"/>
</dbReference>
<evidence type="ECO:0000256" key="8">
    <source>
        <dbReference type="NCBIfam" id="TIGR02209"/>
    </source>
</evidence>
<feature type="compositionally biased region" description="Low complexity" evidence="9">
    <location>
        <begin position="11"/>
        <end position="22"/>
    </location>
</feature>
<evidence type="ECO:0000256" key="4">
    <source>
        <dbReference type="ARBA" id="ARBA00022989"/>
    </source>
</evidence>
<reference evidence="10 11" key="1">
    <citation type="submission" date="2023-07" db="EMBL/GenBank/DDBJ databases">
        <title>Genomic Encyclopedia of Type Strains, Phase IV (KMG-IV): sequencing the most valuable type-strain genomes for metagenomic binning, comparative biology and taxonomic classification.</title>
        <authorList>
            <person name="Goeker M."/>
        </authorList>
    </citation>
    <scope>NUCLEOTIDE SEQUENCE [LARGE SCALE GENOMIC DNA]</scope>
    <source>
        <strain evidence="10 11">DSM 23494</strain>
    </source>
</reference>
<evidence type="ECO:0000313" key="10">
    <source>
        <dbReference type="EMBL" id="MDQ0273896.1"/>
    </source>
</evidence>
<keyword evidence="11" id="KW-1185">Reference proteome</keyword>
<gene>
    <name evidence="7" type="primary">ftsL</name>
    <name evidence="10" type="ORF">J2S17_005857</name>
</gene>
<organism evidence="10 11">
    <name type="scientific">Cytobacillus purgationiresistens</name>
    <dbReference type="NCBI Taxonomy" id="863449"/>
    <lineage>
        <taxon>Bacteria</taxon>
        <taxon>Bacillati</taxon>
        <taxon>Bacillota</taxon>
        <taxon>Bacilli</taxon>
        <taxon>Bacillales</taxon>
        <taxon>Bacillaceae</taxon>
        <taxon>Cytobacillus</taxon>
    </lineage>
</organism>
<keyword evidence="3 7" id="KW-0812">Transmembrane</keyword>
<feature type="region of interest" description="Disordered" evidence="9">
    <location>
        <begin position="1"/>
        <end position="30"/>
    </location>
</feature>
<comment type="function">
    <text evidence="7">Essential cell division protein.</text>
</comment>
<comment type="similarity">
    <text evidence="7">Belongs to the FtsL family.</text>
</comment>
<evidence type="ECO:0000256" key="2">
    <source>
        <dbReference type="ARBA" id="ARBA00022618"/>
    </source>
</evidence>
<comment type="subcellular location">
    <subcellularLocation>
        <location evidence="7">Cell membrane</location>
        <topology evidence="7">Single-pass type II membrane protein</topology>
    </subcellularLocation>
    <text evidence="7">Localizes to the division septum where it forms a ring structure.</text>
</comment>
<evidence type="ECO:0000313" key="11">
    <source>
        <dbReference type="Proteomes" id="UP001238088"/>
    </source>
</evidence>
<dbReference type="EMBL" id="JAUSUB010000058">
    <property type="protein sequence ID" value="MDQ0273896.1"/>
    <property type="molecule type" value="Genomic_DNA"/>
</dbReference>
<dbReference type="InterPro" id="IPR011922">
    <property type="entry name" value="Cell_div_FtsL"/>
</dbReference>
<dbReference type="RefSeq" id="WP_307480602.1">
    <property type="nucleotide sequence ID" value="NZ_JAUSUB010000058.1"/>
</dbReference>
<dbReference type="Proteomes" id="UP001238088">
    <property type="component" value="Unassembled WGS sequence"/>
</dbReference>
<accession>A0ABU0ARJ3</accession>
<dbReference type="HAMAP" id="MF_00910">
    <property type="entry name" value="FtsL"/>
    <property type="match status" value="1"/>
</dbReference>
<evidence type="ECO:0000256" key="5">
    <source>
        <dbReference type="ARBA" id="ARBA00023136"/>
    </source>
</evidence>
<evidence type="ECO:0000256" key="9">
    <source>
        <dbReference type="SAM" id="MobiDB-lite"/>
    </source>
</evidence>
<evidence type="ECO:0000256" key="7">
    <source>
        <dbReference type="HAMAP-Rule" id="MF_00910"/>
    </source>
</evidence>
<dbReference type="GO" id="GO:0051301">
    <property type="term" value="P:cell division"/>
    <property type="evidence" value="ECO:0007669"/>
    <property type="project" value="UniProtKB-KW"/>
</dbReference>
<sequence>MGNLAQKLQEEQQFQQQQQPVQKPKKVSERKSLLSPGEKILGIAFAGAVFLASSQIVSNQASIYEMNAEIQKTEAGIQNQQQVNADLGIQVEELSRYDRIRKEAERQGLVPNENTKVVND</sequence>
<keyword evidence="5 7" id="KW-0472">Membrane</keyword>
<name>A0ABU0ARJ3_9BACI</name>
<keyword evidence="2 7" id="KW-0132">Cell division</keyword>
<keyword evidence="4 7" id="KW-1133">Transmembrane helix</keyword>
<evidence type="ECO:0000256" key="6">
    <source>
        <dbReference type="ARBA" id="ARBA00023306"/>
    </source>
</evidence>
<dbReference type="InterPro" id="IPR007060">
    <property type="entry name" value="FtsL/DivIC"/>
</dbReference>
<evidence type="ECO:0000256" key="1">
    <source>
        <dbReference type="ARBA" id="ARBA00022475"/>
    </source>
</evidence>
<keyword evidence="1 7" id="KW-1003">Cell membrane</keyword>
<dbReference type="Pfam" id="PF04977">
    <property type="entry name" value="DivIC"/>
    <property type="match status" value="1"/>
</dbReference>
<comment type="caution">
    <text evidence="10">The sequence shown here is derived from an EMBL/GenBank/DDBJ whole genome shotgun (WGS) entry which is preliminary data.</text>
</comment>
<protein>
    <recommendedName>
        <fullName evidence="7 8">Cell division protein FtsL</fullName>
    </recommendedName>
</protein>
<evidence type="ECO:0000256" key="3">
    <source>
        <dbReference type="ARBA" id="ARBA00022692"/>
    </source>
</evidence>
<keyword evidence="6 7" id="KW-0131">Cell cycle</keyword>